<feature type="region of interest" description="Disordered" evidence="7">
    <location>
        <begin position="1"/>
        <end position="29"/>
    </location>
</feature>
<dbReference type="PANTHER" id="PTHR43081">
    <property type="entry name" value="ADENYLATE CYCLASE, TERMINAL-DIFFERENTIATION SPECIFIC-RELATED"/>
    <property type="match status" value="1"/>
</dbReference>
<dbReference type="InterPro" id="IPR029787">
    <property type="entry name" value="Nucleotide_cyclase"/>
</dbReference>
<comment type="similarity">
    <text evidence="2">Belongs to the adenylyl cyclase class-3 family.</text>
</comment>
<keyword evidence="6 8" id="KW-0472">Membrane</keyword>
<dbReference type="CDD" id="cd07302">
    <property type="entry name" value="CHD"/>
    <property type="match status" value="1"/>
</dbReference>
<evidence type="ECO:0000256" key="1">
    <source>
        <dbReference type="ARBA" id="ARBA00004651"/>
    </source>
</evidence>
<dbReference type="Proteomes" id="UP000635387">
    <property type="component" value="Unassembled WGS sequence"/>
</dbReference>
<protein>
    <submittedName>
        <fullName evidence="11">Adenylate cyclase</fullName>
    </submittedName>
</protein>
<dbReference type="PROSITE" id="PS50885">
    <property type="entry name" value="HAMP"/>
    <property type="match status" value="1"/>
</dbReference>
<dbReference type="EMBL" id="BNAY01000011">
    <property type="protein sequence ID" value="GHH34657.1"/>
    <property type="molecule type" value="Genomic_DNA"/>
</dbReference>
<evidence type="ECO:0000256" key="5">
    <source>
        <dbReference type="ARBA" id="ARBA00022989"/>
    </source>
</evidence>
<comment type="caution">
    <text evidence="11">The sequence shown here is derived from an EMBL/GenBank/DDBJ whole genome shotgun (WGS) entry which is preliminary data.</text>
</comment>
<gene>
    <name evidence="11" type="ORF">GCM10017790_74890</name>
</gene>
<evidence type="ECO:0000259" key="10">
    <source>
        <dbReference type="PROSITE" id="PS50885"/>
    </source>
</evidence>
<feature type="compositionally biased region" description="Basic and acidic residues" evidence="7">
    <location>
        <begin position="7"/>
        <end position="23"/>
    </location>
</feature>
<evidence type="ECO:0000313" key="11">
    <source>
        <dbReference type="EMBL" id="GHH34657.1"/>
    </source>
</evidence>
<dbReference type="InterPro" id="IPR001054">
    <property type="entry name" value="A/G_cyclase"/>
</dbReference>
<evidence type="ECO:0000313" key="12">
    <source>
        <dbReference type="Proteomes" id="UP000635387"/>
    </source>
</evidence>
<dbReference type="PROSITE" id="PS50125">
    <property type="entry name" value="GUANYLATE_CYCLASE_2"/>
    <property type="match status" value="1"/>
</dbReference>
<keyword evidence="12" id="KW-1185">Reference proteome</keyword>
<dbReference type="Gene3D" id="6.10.340.10">
    <property type="match status" value="1"/>
</dbReference>
<evidence type="ECO:0000256" key="2">
    <source>
        <dbReference type="ARBA" id="ARBA00005381"/>
    </source>
</evidence>
<reference evidence="12" key="1">
    <citation type="journal article" date="2019" name="Int. J. Syst. Evol. Microbiol.">
        <title>The Global Catalogue of Microorganisms (GCM) 10K type strain sequencing project: providing services to taxonomists for standard genome sequencing and annotation.</title>
        <authorList>
            <consortium name="The Broad Institute Genomics Platform"/>
            <consortium name="The Broad Institute Genome Sequencing Center for Infectious Disease"/>
            <person name="Wu L."/>
            <person name="Ma J."/>
        </authorList>
    </citation>
    <scope>NUCLEOTIDE SEQUENCE [LARGE SCALE GENOMIC DNA]</scope>
    <source>
        <strain evidence="12">CGMCC 4.7683</strain>
    </source>
</reference>
<feature type="transmembrane region" description="Helical" evidence="8">
    <location>
        <begin position="168"/>
        <end position="189"/>
    </location>
</feature>
<dbReference type="SUPFAM" id="SSF158472">
    <property type="entry name" value="HAMP domain-like"/>
    <property type="match status" value="1"/>
</dbReference>
<dbReference type="SMART" id="SM00304">
    <property type="entry name" value="HAMP"/>
    <property type="match status" value="1"/>
</dbReference>
<keyword evidence="3" id="KW-1003">Cell membrane</keyword>
<keyword evidence="4 8" id="KW-0812">Transmembrane</keyword>
<dbReference type="InterPro" id="IPR050697">
    <property type="entry name" value="Adenylyl/Guanylyl_Cyclase_3/4"/>
</dbReference>
<sequence>MYSRSLKPGERRERVRPDNDSSVRGRGQGPFGSWLLGPLDQDAAVLRRRVQGLLTGTLIATNVIGALVVVGLAALLMPAPGMSGDLVRVTAIAVPVYVVSAVVVGALWGTRGALRTLRWAAEGRKPTDDERAAGLRVPLRLTLVQAVLWGVATLVFGALAALVQPRVVLTELLVVAFAGVVVCAIAYLAGEFILRPYAALALAGTSPARPLSGGVNLRMLLFWCLGTGVPVAGLVVTAILAWVRGDVSTTKLAISVIVLGLVVLCFGLLVTVFTARAVVNPIRSVQHALGRVRAGDFTVEIPVYDGTELGLLQAGFNGMAVGLAERERLRDLFGRHVGEDVATEAMRATTAELGGTVRTVSVLFVDLIGSTALAASRPPEEVVGLLNRFFAVVVDEVDRNHGLVNKFVGDAALAIFGAPVRLEDHATLALSAGRAIARRLAAEVPECPAGIGVATGEVVAGNVGDPRRFEYTVIGDPVNEAARLTELAKNVEARLLASWTAIESADETEAGHWKATEDVTLRGRSRPTTLATPRIERVSDSQSL</sequence>
<evidence type="ECO:0000256" key="8">
    <source>
        <dbReference type="SAM" id="Phobius"/>
    </source>
</evidence>
<evidence type="ECO:0000256" key="7">
    <source>
        <dbReference type="SAM" id="MobiDB-lite"/>
    </source>
</evidence>
<organism evidence="11 12">
    <name type="scientific">Amycolatopsis oliviviridis</name>
    <dbReference type="NCBI Taxonomy" id="1471590"/>
    <lineage>
        <taxon>Bacteria</taxon>
        <taxon>Bacillati</taxon>
        <taxon>Actinomycetota</taxon>
        <taxon>Actinomycetes</taxon>
        <taxon>Pseudonocardiales</taxon>
        <taxon>Pseudonocardiaceae</taxon>
        <taxon>Amycolatopsis</taxon>
    </lineage>
</organism>
<name>A0ABQ3M6Z5_9PSEU</name>
<proteinExistence type="inferred from homology"/>
<dbReference type="Gene3D" id="3.30.70.1230">
    <property type="entry name" value="Nucleotide cyclase"/>
    <property type="match status" value="1"/>
</dbReference>
<dbReference type="InterPro" id="IPR003660">
    <property type="entry name" value="HAMP_dom"/>
</dbReference>
<keyword evidence="5 8" id="KW-1133">Transmembrane helix</keyword>
<feature type="transmembrane region" description="Helical" evidence="8">
    <location>
        <begin position="220"/>
        <end position="242"/>
    </location>
</feature>
<dbReference type="Pfam" id="PF00211">
    <property type="entry name" value="Guanylate_cyc"/>
    <property type="match status" value="1"/>
</dbReference>
<feature type="domain" description="Guanylate cyclase" evidence="9">
    <location>
        <begin position="361"/>
        <end position="485"/>
    </location>
</feature>
<dbReference type="PANTHER" id="PTHR43081:SF17">
    <property type="entry name" value="BLL5647 PROTEIN"/>
    <property type="match status" value="1"/>
</dbReference>
<feature type="transmembrane region" description="Helical" evidence="8">
    <location>
        <begin position="89"/>
        <end position="108"/>
    </location>
</feature>
<comment type="subcellular location">
    <subcellularLocation>
        <location evidence="1">Cell membrane</location>
        <topology evidence="1">Multi-pass membrane protein</topology>
    </subcellularLocation>
</comment>
<evidence type="ECO:0000256" key="3">
    <source>
        <dbReference type="ARBA" id="ARBA00022475"/>
    </source>
</evidence>
<evidence type="ECO:0000256" key="6">
    <source>
        <dbReference type="ARBA" id="ARBA00023136"/>
    </source>
</evidence>
<feature type="transmembrane region" description="Helical" evidence="8">
    <location>
        <begin position="254"/>
        <end position="279"/>
    </location>
</feature>
<dbReference type="Pfam" id="PF00672">
    <property type="entry name" value="HAMP"/>
    <property type="match status" value="1"/>
</dbReference>
<feature type="domain" description="HAMP" evidence="10">
    <location>
        <begin position="276"/>
        <end position="328"/>
    </location>
</feature>
<dbReference type="SMART" id="SM00044">
    <property type="entry name" value="CYCc"/>
    <property type="match status" value="1"/>
</dbReference>
<feature type="transmembrane region" description="Helical" evidence="8">
    <location>
        <begin position="53"/>
        <end position="77"/>
    </location>
</feature>
<feature type="compositionally biased region" description="Basic and acidic residues" evidence="7">
    <location>
        <begin position="534"/>
        <end position="544"/>
    </location>
</feature>
<accession>A0ABQ3M6Z5</accession>
<evidence type="ECO:0000259" key="9">
    <source>
        <dbReference type="PROSITE" id="PS50125"/>
    </source>
</evidence>
<dbReference type="SUPFAM" id="SSF55073">
    <property type="entry name" value="Nucleotide cyclase"/>
    <property type="match status" value="1"/>
</dbReference>
<evidence type="ECO:0000256" key="4">
    <source>
        <dbReference type="ARBA" id="ARBA00022692"/>
    </source>
</evidence>
<feature type="region of interest" description="Disordered" evidence="7">
    <location>
        <begin position="524"/>
        <end position="544"/>
    </location>
</feature>
<feature type="transmembrane region" description="Helical" evidence="8">
    <location>
        <begin position="141"/>
        <end position="162"/>
    </location>
</feature>
<dbReference type="CDD" id="cd06225">
    <property type="entry name" value="HAMP"/>
    <property type="match status" value="1"/>
</dbReference>